<keyword evidence="7" id="KW-0119">Carbohydrate metabolism</keyword>
<evidence type="ECO:0000256" key="4">
    <source>
        <dbReference type="ARBA" id="ARBA00022801"/>
    </source>
</evidence>
<name>A0ABY4Y0Q8_BACVA</name>
<sequence length="450" mass="49775">MRKGVFPISTLDQIKIAYIGGGSQGWARSLMNDLSIDERMSGTVALYDLDFEAAQKNEMIGNHSGEGRWRYEAVSTLKKALSGADIVIISILPGSLNDMEVDVHLPERCGIYQSVGDTVGPGGIIRGLRAVPMFAEIARAIRDYAPESWVINYTNPMSVCTRVLYKVFPGIKAIGCCHEVFGTQKLLAEMVTERLGIEVLRREDIRVNVLGINHFTWMTEASYRHMDLLPIFHEFSAHYGESGYELGGESWKDSVFCSAHRVAFDLFETYGAIPAAGDRHLAEFLPGPYLKQPESWKFHLTPVSFRKQDREEKRKETERLIVQKRGVAGKASGEEGVNIIAALLGLDELVTNVNAPNQGQVSNLPLQAIVETNALITRNSVQPIFSGALPKGVEMLAARHVSNQEAVAEAGLTQDRALAFQAFLNDPLVTIDRSDAEPLFDDMLAKHQIM</sequence>
<dbReference type="EMBL" id="CP092751">
    <property type="protein sequence ID" value="USP96217.1"/>
    <property type="molecule type" value="Genomic_DNA"/>
</dbReference>
<comment type="similarity">
    <text evidence="2 9">Belongs to the glycosyl hydrolase 4 family.</text>
</comment>
<dbReference type="InterPro" id="IPR001088">
    <property type="entry name" value="Glyco_hydro_4"/>
</dbReference>
<comment type="cofactor">
    <cofactor evidence="1">
        <name>Mn(2+)</name>
        <dbReference type="ChEBI" id="CHEBI:29035"/>
    </cofactor>
</comment>
<dbReference type="Pfam" id="PF11975">
    <property type="entry name" value="Glyco_hydro_4C"/>
    <property type="match status" value="1"/>
</dbReference>
<evidence type="ECO:0000256" key="9">
    <source>
        <dbReference type="RuleBase" id="RU361152"/>
    </source>
</evidence>
<accession>A0ABY4Y0Q8</accession>
<dbReference type="Pfam" id="PF02056">
    <property type="entry name" value="Glyco_hydro_4"/>
    <property type="match status" value="1"/>
</dbReference>
<evidence type="ECO:0000256" key="3">
    <source>
        <dbReference type="ARBA" id="ARBA00022723"/>
    </source>
</evidence>
<dbReference type="RefSeq" id="WP_253268907.1">
    <property type="nucleotide sequence ID" value="NZ_CP092751.1"/>
</dbReference>
<proteinExistence type="inferred from homology"/>
<evidence type="ECO:0000259" key="10">
    <source>
        <dbReference type="Pfam" id="PF11975"/>
    </source>
</evidence>
<dbReference type="EC" id="3.2.1.67" evidence="11"/>
<evidence type="ECO:0000256" key="6">
    <source>
        <dbReference type="ARBA" id="ARBA00023211"/>
    </source>
</evidence>
<evidence type="ECO:0000256" key="2">
    <source>
        <dbReference type="ARBA" id="ARBA00010141"/>
    </source>
</evidence>
<evidence type="ECO:0000256" key="1">
    <source>
        <dbReference type="ARBA" id="ARBA00001936"/>
    </source>
</evidence>
<gene>
    <name evidence="11" type="primary">lplD</name>
    <name evidence="11" type="ORF">MKF32_03840</name>
</gene>
<dbReference type="Gene3D" id="3.90.1820.10">
    <property type="entry name" value="AglA-like glucosidase"/>
    <property type="match status" value="1"/>
</dbReference>
<feature type="domain" description="Glycosyl hydrolase family 4 C-terminal" evidence="10">
    <location>
        <begin position="209"/>
        <end position="429"/>
    </location>
</feature>
<dbReference type="PANTHER" id="PTHR32092">
    <property type="entry name" value="6-PHOSPHO-BETA-GLUCOSIDASE-RELATED"/>
    <property type="match status" value="1"/>
</dbReference>
<reference evidence="11" key="1">
    <citation type="submission" date="2022-02" db="EMBL/GenBank/DDBJ databases">
        <title>Draft Genome Sequence of Bacillus vallismortis Strain BL01, Isolated from Artemisia lerchiana Web. Roots.</title>
        <authorList>
            <person name="Chebotar V.K."/>
            <person name="Gancheva M.S."/>
            <person name="Chizhevskaya E.P."/>
            <person name="Komarova O.V."/>
            <person name="Baganova M.E."/>
            <person name="Zaplatkin A.N."/>
            <person name="Pishchik V.N."/>
        </authorList>
    </citation>
    <scope>NUCLEOTIDE SEQUENCE</scope>
    <source>
        <strain evidence="11">BL01</strain>
    </source>
</reference>
<keyword evidence="3" id="KW-0479">Metal-binding</keyword>
<evidence type="ECO:0000256" key="8">
    <source>
        <dbReference type="ARBA" id="ARBA00023295"/>
    </source>
</evidence>
<dbReference type="GO" id="GO:0047911">
    <property type="term" value="F:galacturan 1,4-alpha-galacturonidase activity"/>
    <property type="evidence" value="ECO:0007669"/>
    <property type="project" value="UniProtKB-EC"/>
</dbReference>
<comment type="cofactor">
    <cofactor evidence="9">
        <name>NAD(+)</name>
        <dbReference type="ChEBI" id="CHEBI:57540"/>
    </cofactor>
    <text evidence="9">Binds 1 NAD(+) per subunit.</text>
</comment>
<protein>
    <submittedName>
        <fullName evidence="11">Alpha-galacturonidase LplD</fullName>
        <ecNumber evidence="11">3.2.1.67</ecNumber>
    </submittedName>
</protein>
<dbReference type="PRINTS" id="PR00732">
    <property type="entry name" value="GLHYDRLASE4"/>
</dbReference>
<keyword evidence="4 9" id="KW-0378">Hydrolase</keyword>
<dbReference type="InterPro" id="IPR053715">
    <property type="entry name" value="GH4_Enzyme_sf"/>
</dbReference>
<keyword evidence="6" id="KW-0464">Manganese</keyword>
<dbReference type="SUPFAM" id="SSF51735">
    <property type="entry name" value="NAD(P)-binding Rossmann-fold domains"/>
    <property type="match status" value="1"/>
</dbReference>
<evidence type="ECO:0000313" key="11">
    <source>
        <dbReference type="EMBL" id="USP96217.1"/>
    </source>
</evidence>
<dbReference type="InterPro" id="IPR019802">
    <property type="entry name" value="GlycHydrolase_4_CS"/>
</dbReference>
<dbReference type="PANTHER" id="PTHR32092:SF2">
    <property type="entry name" value="ALPHA-GALACTURONIDASE"/>
    <property type="match status" value="1"/>
</dbReference>
<dbReference type="InterPro" id="IPR015955">
    <property type="entry name" value="Lactate_DH/Glyco_Ohase_4_C"/>
</dbReference>
<evidence type="ECO:0000313" key="12">
    <source>
        <dbReference type="Proteomes" id="UP001057348"/>
    </source>
</evidence>
<dbReference type="InterPro" id="IPR022616">
    <property type="entry name" value="Glyco_hydro_4_C"/>
</dbReference>
<keyword evidence="5 9" id="KW-0520">NAD</keyword>
<keyword evidence="8 9" id="KW-0326">Glycosidase</keyword>
<dbReference type="PROSITE" id="PS01324">
    <property type="entry name" value="GLYCOSYL_HYDROL_F4"/>
    <property type="match status" value="1"/>
</dbReference>
<evidence type="ECO:0000256" key="7">
    <source>
        <dbReference type="ARBA" id="ARBA00023277"/>
    </source>
</evidence>
<keyword evidence="12" id="KW-1185">Reference proteome</keyword>
<organism evidence="11 12">
    <name type="scientific">Bacillus vallismortis</name>
    <dbReference type="NCBI Taxonomy" id="72361"/>
    <lineage>
        <taxon>Bacteria</taxon>
        <taxon>Bacillati</taxon>
        <taxon>Bacillota</taxon>
        <taxon>Bacilli</taxon>
        <taxon>Bacillales</taxon>
        <taxon>Bacillaceae</taxon>
        <taxon>Bacillus</taxon>
    </lineage>
</organism>
<dbReference type="SUPFAM" id="SSF56327">
    <property type="entry name" value="LDH C-terminal domain-like"/>
    <property type="match status" value="1"/>
</dbReference>
<dbReference type="InterPro" id="IPR036291">
    <property type="entry name" value="NAD(P)-bd_dom_sf"/>
</dbReference>
<evidence type="ECO:0000256" key="5">
    <source>
        <dbReference type="ARBA" id="ARBA00023027"/>
    </source>
</evidence>
<dbReference type="Proteomes" id="UP001057348">
    <property type="component" value="Chromosome"/>
</dbReference>